<dbReference type="EMBL" id="JAAAUY010000101">
    <property type="protein sequence ID" value="KAF9335410.1"/>
    <property type="molecule type" value="Genomic_DNA"/>
</dbReference>
<organism evidence="2 3">
    <name type="scientific">Podila minutissima</name>
    <dbReference type="NCBI Taxonomy" id="64525"/>
    <lineage>
        <taxon>Eukaryota</taxon>
        <taxon>Fungi</taxon>
        <taxon>Fungi incertae sedis</taxon>
        <taxon>Mucoromycota</taxon>
        <taxon>Mortierellomycotina</taxon>
        <taxon>Mortierellomycetes</taxon>
        <taxon>Mortierellales</taxon>
        <taxon>Mortierellaceae</taxon>
        <taxon>Podila</taxon>
    </lineage>
</organism>
<evidence type="ECO:0000313" key="3">
    <source>
        <dbReference type="Proteomes" id="UP000696485"/>
    </source>
</evidence>
<dbReference type="SUPFAM" id="SSF51126">
    <property type="entry name" value="Pectin lyase-like"/>
    <property type="match status" value="1"/>
</dbReference>
<keyword evidence="3" id="KW-1185">Reference proteome</keyword>
<comment type="caution">
    <text evidence="2">The sequence shown here is derived from an EMBL/GenBank/DDBJ whole genome shotgun (WGS) entry which is preliminary data.</text>
</comment>
<reference evidence="2" key="1">
    <citation type="journal article" date="2020" name="Fungal Divers.">
        <title>Resolving the Mortierellaceae phylogeny through synthesis of multi-gene phylogenetics and phylogenomics.</title>
        <authorList>
            <person name="Vandepol N."/>
            <person name="Liber J."/>
            <person name="Desiro A."/>
            <person name="Na H."/>
            <person name="Kennedy M."/>
            <person name="Barry K."/>
            <person name="Grigoriev I.V."/>
            <person name="Miller A.N."/>
            <person name="O'Donnell K."/>
            <person name="Stajich J.E."/>
            <person name="Bonito G."/>
        </authorList>
    </citation>
    <scope>NUCLEOTIDE SEQUENCE</scope>
    <source>
        <strain evidence="2">NVP1</strain>
    </source>
</reference>
<name>A0A9P5VPH7_9FUNG</name>
<protein>
    <submittedName>
        <fullName evidence="2">Uncharacterized protein</fullName>
    </submittedName>
</protein>
<feature type="region of interest" description="Disordered" evidence="1">
    <location>
        <begin position="1"/>
        <end position="91"/>
    </location>
</feature>
<dbReference type="InterPro" id="IPR011050">
    <property type="entry name" value="Pectin_lyase_fold/virulence"/>
</dbReference>
<proteinExistence type="predicted"/>
<feature type="compositionally biased region" description="Low complexity" evidence="1">
    <location>
        <begin position="52"/>
        <end position="75"/>
    </location>
</feature>
<sequence>MKELSHPGQQRQQHALQQEQQQQQQLHEPQLQGNQAGGQDFFQQPSFAPSLEGQQQQDQENNNLANNNLANNNGDFSHHAPPLDQSNNGGLDILKLPDQFNNTIPDFSMVGYREGHVRIPSVPTRIVLEPSISTEDDTARIQAALDQDVGPHGAAVRGAVLLRAGVYHVAGALILNASGVVLRGEGQDENGTVVVATGVIQRDFILVNGQLTSDMGSIEMQQAKARTKEMMPSNGYRGSKKTTTTRSGVYIPVGENRIPVEDIERPGTEEWIHDIGMDQLPPRPNGQDSVQWSPQTFTFRFERTIVEIDPALNILVLDIPLVMSLDPKYGPANIFELVHKFPMITDVGIENLRLLSESDPANDEDENHGWYAVVLDNVAHAWVADVTTMHFVSGIYAATWSRFVTVQDCAVLYPVSKPKEGPNVFVDSAGENANNDTGPHERWAMGTLYDNITCNTINVCQRSWKGSGHGWA</sequence>
<dbReference type="Gene3D" id="2.160.20.10">
    <property type="entry name" value="Single-stranded right-handed beta-helix, Pectin lyase-like"/>
    <property type="match status" value="1"/>
</dbReference>
<evidence type="ECO:0000313" key="2">
    <source>
        <dbReference type="EMBL" id="KAF9335410.1"/>
    </source>
</evidence>
<dbReference type="InterPro" id="IPR012334">
    <property type="entry name" value="Pectin_lyas_fold"/>
</dbReference>
<dbReference type="Proteomes" id="UP000696485">
    <property type="component" value="Unassembled WGS sequence"/>
</dbReference>
<feature type="compositionally biased region" description="Low complexity" evidence="1">
    <location>
        <begin position="7"/>
        <end position="34"/>
    </location>
</feature>
<accession>A0A9P5VPH7</accession>
<dbReference type="AlphaFoldDB" id="A0A9P5VPH7"/>
<feature type="non-terminal residue" evidence="2">
    <location>
        <position position="1"/>
    </location>
</feature>
<gene>
    <name evidence="2" type="ORF">BG006_000121</name>
</gene>
<evidence type="ECO:0000256" key="1">
    <source>
        <dbReference type="SAM" id="MobiDB-lite"/>
    </source>
</evidence>